<evidence type="ECO:0000313" key="2">
    <source>
        <dbReference type="Proteomes" id="UP000242447"/>
    </source>
</evidence>
<dbReference type="AlphaFoldDB" id="A0A1W6NVY7"/>
<organism evidence="1 2">
    <name type="scientific">Ketogulonicigenium robustum</name>
    <dbReference type="NCBI Taxonomy" id="92947"/>
    <lineage>
        <taxon>Bacteria</taxon>
        <taxon>Pseudomonadati</taxon>
        <taxon>Pseudomonadota</taxon>
        <taxon>Alphaproteobacteria</taxon>
        <taxon>Rhodobacterales</taxon>
        <taxon>Roseobacteraceae</taxon>
        <taxon>Ketogulonicigenium</taxon>
    </lineage>
</organism>
<reference evidence="1 2" key="1">
    <citation type="submission" date="2017-02" db="EMBL/GenBank/DDBJ databases">
        <title>Ketogulonicigenium robustum SPU B003 Genome sequencing and assembly.</title>
        <authorList>
            <person name="Li Y."/>
            <person name="Liu L."/>
            <person name="Wang C."/>
            <person name="Zhang M."/>
            <person name="Zhang T."/>
            <person name="Zhang Y."/>
        </authorList>
    </citation>
    <scope>NUCLEOTIDE SEQUENCE [LARGE SCALE GENOMIC DNA]</scope>
    <source>
        <strain evidence="1 2">SPU_B003</strain>
    </source>
</reference>
<dbReference type="RefSeq" id="WP_085785103.1">
    <property type="nucleotide sequence ID" value="NZ_CP019937.1"/>
</dbReference>
<protein>
    <submittedName>
        <fullName evidence="1">Uncharacterized protein</fullName>
    </submittedName>
</protein>
<proteinExistence type="predicted"/>
<name>A0A1W6NVY7_9RHOB</name>
<dbReference type="STRING" id="92947.BVG79_00007"/>
<dbReference type="OrthoDB" id="7870012at2"/>
<dbReference type="KEGG" id="kro:BVG79_00007"/>
<keyword evidence="2" id="KW-1185">Reference proteome</keyword>
<sequence>MNAMNPISGNGIFSPILSLISDAEDDPIVPLYREWAKAREEFFALADLPGNEDWDWPESVDADARENAAFWKMIELTPTSLAGIAALTHVLWTLDGPTAIEGSSDRKEEANHPNCKIMRAIWRATSGGIAANIDELESNAP</sequence>
<gene>
    <name evidence="1" type="ORF">BVG79_00007</name>
</gene>
<evidence type="ECO:0000313" key="1">
    <source>
        <dbReference type="EMBL" id="ARO13369.1"/>
    </source>
</evidence>
<accession>A0A1W6NVY7</accession>
<dbReference type="EMBL" id="CP019937">
    <property type="protein sequence ID" value="ARO13369.1"/>
    <property type="molecule type" value="Genomic_DNA"/>
</dbReference>
<dbReference type="Proteomes" id="UP000242447">
    <property type="component" value="Chromosome"/>
</dbReference>